<dbReference type="Proteomes" id="UP001251528">
    <property type="component" value="Unassembled WGS sequence"/>
</dbReference>
<accession>A0AAJ0FVK8</accession>
<dbReference type="EMBL" id="JASWJB010000245">
    <property type="protein sequence ID" value="KAK2592798.1"/>
    <property type="molecule type" value="Genomic_DNA"/>
</dbReference>
<dbReference type="InterPro" id="IPR025332">
    <property type="entry name" value="DUF4238"/>
</dbReference>
<reference evidence="1" key="1">
    <citation type="submission" date="2023-06" db="EMBL/GenBank/DDBJ databases">
        <title>Conoideocrella luteorostrata (Hypocreales: Clavicipitaceae), a potential biocontrol fungus for elongate hemlock scale in United States Christmas tree production areas.</title>
        <authorList>
            <person name="Barrett H."/>
            <person name="Lovett B."/>
            <person name="Macias A.M."/>
            <person name="Stajich J.E."/>
            <person name="Kasson M.T."/>
        </authorList>
    </citation>
    <scope>NUCLEOTIDE SEQUENCE</scope>
    <source>
        <strain evidence="1">ARSEF 14590</strain>
    </source>
</reference>
<dbReference type="Pfam" id="PF14022">
    <property type="entry name" value="DUF4238"/>
    <property type="match status" value="1"/>
</dbReference>
<evidence type="ECO:0008006" key="3">
    <source>
        <dbReference type="Google" id="ProtNLM"/>
    </source>
</evidence>
<dbReference type="AlphaFoldDB" id="A0AAJ0FVK8"/>
<evidence type="ECO:0000313" key="1">
    <source>
        <dbReference type="EMBL" id="KAK2592798.1"/>
    </source>
</evidence>
<comment type="caution">
    <text evidence="1">The sequence shown here is derived from an EMBL/GenBank/DDBJ whole genome shotgun (WGS) entry which is preliminary data.</text>
</comment>
<gene>
    <name evidence="1" type="ORF">QQS21_009502</name>
</gene>
<name>A0AAJ0FVK8_9HYPO</name>
<protein>
    <recommendedName>
        <fullName evidence="3">DUF4238 domain-containing protein</fullName>
    </recommendedName>
</protein>
<sequence>MESITTTSRQYQHFVPQFLLRNFSHPFKSTATRNKSQRGRREDKTRHNEDVVNLVDLSSDAPTVVERPVRRVLGQFNMYRNTALSQKEQDKIEEKLSRLESHASKIFRRILTDFDKAHRGLWLTRKEKNLIRQFLFVMKYRGPTFYERYNHETIATYSADDKEDLTAYMKEKGFSRPVEVWLDNLDQFIELQMDNELKWVSELQNRTYGPDGLWAVMHCQMMHMSICTPSNSHEQFLISDNCYHVAEGPHQIEMDLVSGQPQRGAWLNLHEFAPISPRLLIVLRSFLFSSPEEDKGNHNGKIFREKCRSMVEPIFGSLDKTLLADLPVSKPRNNYSQLVEGRFRMLPDEDGSLKDEHTFFFKFHPISTTHVNRINGVFLENLNLGNSLIFYSAQAFRRSLEWYMTDRDTFPKRVIKNAADGKLARLTKLAALLNQLGSAEQPFWEEIPSPDLTDKQWHRLWLMELRRAFPSLLEQMPKENPTESMQIHRILGGSNSTLPKDMKQAQLMLNLRIKIDAKEQVRETNRMFLDNEYLQFPRRRLWLYLKHWRCMRLQDENNWQYDDFYMSGPEDVIARVWTIIKRGRLNNMMYRAVGNEIIRKTLPDFNPWARITLDDRGLDHFCKLQEYAFSEKIQDCGIEQIEKLSSTCIVRFSTALTVQGFNIRKPVFRLEQLAEILTRMTVKKEFKILLRGILEEDVLDSFTTIFFELLYPTPPSFECLFLTD</sequence>
<organism evidence="1 2">
    <name type="scientific">Conoideocrella luteorostrata</name>
    <dbReference type="NCBI Taxonomy" id="1105319"/>
    <lineage>
        <taxon>Eukaryota</taxon>
        <taxon>Fungi</taxon>
        <taxon>Dikarya</taxon>
        <taxon>Ascomycota</taxon>
        <taxon>Pezizomycotina</taxon>
        <taxon>Sordariomycetes</taxon>
        <taxon>Hypocreomycetidae</taxon>
        <taxon>Hypocreales</taxon>
        <taxon>Clavicipitaceae</taxon>
        <taxon>Conoideocrella</taxon>
    </lineage>
</organism>
<proteinExistence type="predicted"/>
<keyword evidence="2" id="KW-1185">Reference proteome</keyword>
<evidence type="ECO:0000313" key="2">
    <source>
        <dbReference type="Proteomes" id="UP001251528"/>
    </source>
</evidence>